<dbReference type="EMBL" id="JAMKFE010000018">
    <property type="protein sequence ID" value="MCM5682391.1"/>
    <property type="molecule type" value="Genomic_DNA"/>
</dbReference>
<evidence type="ECO:0000313" key="2">
    <source>
        <dbReference type="EMBL" id="MCM5682391.1"/>
    </source>
</evidence>
<sequence>MSSMQGRTTVRASPVSAALKFERGVRADLRHRRWVRCHVFLIGLVTFAVLWGTSHTLMVAGIESMALRHGLALVGAYGVYLGLLWVWCRWLLSRDEGSLDFGDAGFDLPASSGGGGGPADVAALRSGGGGDFGGGGASGSFGPPDGVVGDTLSAAADAVGGADEGVVVLVPLALVIGVAVALASALGFAVFGLFGVEVLLGVAVEIAFASAGGALALKAQREGWLNHAVRRTVGPMAIVLTATVITGLAIAHWLPDAKTLPQALQRIF</sequence>
<keyword evidence="1" id="KW-1133">Transmembrane helix</keyword>
<feature type="transmembrane region" description="Helical" evidence="1">
    <location>
        <begin position="71"/>
        <end position="92"/>
    </location>
</feature>
<keyword evidence="3" id="KW-1185">Reference proteome</keyword>
<dbReference type="RefSeq" id="WP_251780867.1">
    <property type="nucleotide sequence ID" value="NZ_JAMKFE010000018.1"/>
</dbReference>
<keyword evidence="1" id="KW-0472">Membrane</keyword>
<gene>
    <name evidence="2" type="ORF">M8A51_22925</name>
</gene>
<reference evidence="2" key="1">
    <citation type="submission" date="2022-05" db="EMBL/GenBank/DDBJ databases">
        <title>Schlegelella sp. nov., isolated from mangrove soil.</title>
        <authorList>
            <person name="Liu Y."/>
            <person name="Ge X."/>
            <person name="Liu W."/>
        </authorList>
    </citation>
    <scope>NUCLEOTIDE SEQUENCE</scope>
    <source>
        <strain evidence="2">S2-27</strain>
    </source>
</reference>
<protein>
    <submittedName>
        <fullName evidence="2">Uncharacterized protein</fullName>
    </submittedName>
</protein>
<name>A0ABT0YUH2_9BURK</name>
<keyword evidence="1" id="KW-0812">Transmembrane</keyword>
<feature type="transmembrane region" description="Helical" evidence="1">
    <location>
        <begin position="33"/>
        <end position="51"/>
    </location>
</feature>
<evidence type="ECO:0000256" key="1">
    <source>
        <dbReference type="SAM" id="Phobius"/>
    </source>
</evidence>
<dbReference type="Proteomes" id="UP001165541">
    <property type="component" value="Unassembled WGS sequence"/>
</dbReference>
<proteinExistence type="predicted"/>
<evidence type="ECO:0000313" key="3">
    <source>
        <dbReference type="Proteomes" id="UP001165541"/>
    </source>
</evidence>
<comment type="caution">
    <text evidence="2">The sequence shown here is derived from an EMBL/GenBank/DDBJ whole genome shotgun (WGS) entry which is preliminary data.</text>
</comment>
<organism evidence="2 3">
    <name type="scientific">Caldimonas mangrovi</name>
    <dbReference type="NCBI Taxonomy" id="2944811"/>
    <lineage>
        <taxon>Bacteria</taxon>
        <taxon>Pseudomonadati</taxon>
        <taxon>Pseudomonadota</taxon>
        <taxon>Betaproteobacteria</taxon>
        <taxon>Burkholderiales</taxon>
        <taxon>Sphaerotilaceae</taxon>
        <taxon>Caldimonas</taxon>
    </lineage>
</organism>
<feature type="transmembrane region" description="Helical" evidence="1">
    <location>
        <begin position="237"/>
        <end position="254"/>
    </location>
</feature>
<feature type="transmembrane region" description="Helical" evidence="1">
    <location>
        <begin position="198"/>
        <end position="217"/>
    </location>
</feature>
<feature type="transmembrane region" description="Helical" evidence="1">
    <location>
        <begin position="166"/>
        <end position="192"/>
    </location>
</feature>
<accession>A0ABT0YUH2</accession>